<keyword evidence="3" id="KW-0732">Signal</keyword>
<dbReference type="Pfam" id="PF14322">
    <property type="entry name" value="SusD-like_3"/>
    <property type="match status" value="1"/>
</dbReference>
<dbReference type="InterPro" id="IPR011990">
    <property type="entry name" value="TPR-like_helical_dom_sf"/>
</dbReference>
<comment type="subcellular location">
    <subcellularLocation>
        <location evidence="1">Cell outer membrane</location>
    </subcellularLocation>
</comment>
<comment type="similarity">
    <text evidence="2">Belongs to the SusD family.</text>
</comment>
<evidence type="ECO:0000313" key="8">
    <source>
        <dbReference type="EMBL" id="QWG09681.1"/>
    </source>
</evidence>
<keyword evidence="5" id="KW-0998">Cell outer membrane</keyword>
<dbReference type="RefSeq" id="WP_144076350.1">
    <property type="nucleotide sequence ID" value="NZ_CP076129.1"/>
</dbReference>
<dbReference type="PROSITE" id="PS51257">
    <property type="entry name" value="PROKAR_LIPOPROTEIN"/>
    <property type="match status" value="1"/>
</dbReference>
<keyword evidence="4" id="KW-0472">Membrane</keyword>
<gene>
    <name evidence="8" type="ORF">KM029_24060</name>
</gene>
<protein>
    <submittedName>
        <fullName evidence="8">RagB/SusD family nutrient uptake outer membrane protein</fullName>
    </submittedName>
</protein>
<dbReference type="Proteomes" id="UP000682802">
    <property type="component" value="Chromosome 2"/>
</dbReference>
<evidence type="ECO:0000313" key="9">
    <source>
        <dbReference type="Proteomes" id="UP000682802"/>
    </source>
</evidence>
<sequence>MKFQNIFLATLIIGLFGTSCSKFLEITPKDSQSEDEFFKTSVEAKQALVGIYEILRNDNFEWQAIPIAMTADILSDDMYTGGANSTDMIDWQNMARFKATAVSNVGAKMWDKNYVGIQRANTLLSSYDQIVFKENEKEDKNNFKGEAMFLRAHYYFELLRYYENVPLILETLTGDTWESVQQSSPDEVYAQVAKDMIEAIDLMAVEIPEQDAGRLNKYAAMSELAKVYMFYTGVYNKSALPIAGGGEFSKSEVITMLEDVIQNSGATLVADYADLFNSKGDFNSEVLFEICFTNTGGYDWSHNKLGNYQCIMAGPRNFGNDLLASGWGFGAPSRELENLYSVNDTRKASTILYAKDLIDNQEEIGNTLELHYNYTGMFGFKYTTHAGRKSSTGSPEVNYNQNYHYIRLADVLLMAAELNLDGGNGKSQQYLDQVRLRAGLQSVPATLDNIYKERRLELAFEGHRYWDLMRRGLDYTAKELNIENYVLTLPTDSDLKYINSKGQNITGDYGTVESYLVNFDKNKRGFLPIPQQELDLNASFKQNVGY</sequence>
<evidence type="ECO:0000259" key="7">
    <source>
        <dbReference type="Pfam" id="PF14322"/>
    </source>
</evidence>
<proteinExistence type="inferred from homology"/>
<feature type="domain" description="SusD-like N-terminal" evidence="7">
    <location>
        <begin position="22"/>
        <end position="229"/>
    </location>
</feature>
<dbReference type="InterPro" id="IPR033985">
    <property type="entry name" value="SusD-like_N"/>
</dbReference>
<dbReference type="InterPro" id="IPR012944">
    <property type="entry name" value="SusD_RagB_dom"/>
</dbReference>
<evidence type="ECO:0000256" key="5">
    <source>
        <dbReference type="ARBA" id="ARBA00023237"/>
    </source>
</evidence>
<evidence type="ECO:0000256" key="4">
    <source>
        <dbReference type="ARBA" id="ARBA00023136"/>
    </source>
</evidence>
<evidence type="ECO:0000256" key="3">
    <source>
        <dbReference type="ARBA" id="ARBA00022729"/>
    </source>
</evidence>
<organism evidence="8 9">
    <name type="scientific">Flammeovirga kamogawensis</name>
    <dbReference type="NCBI Taxonomy" id="373891"/>
    <lineage>
        <taxon>Bacteria</taxon>
        <taxon>Pseudomonadati</taxon>
        <taxon>Bacteroidota</taxon>
        <taxon>Cytophagia</taxon>
        <taxon>Cytophagales</taxon>
        <taxon>Flammeovirgaceae</taxon>
        <taxon>Flammeovirga</taxon>
    </lineage>
</organism>
<feature type="domain" description="RagB/SusD" evidence="6">
    <location>
        <begin position="371"/>
        <end position="546"/>
    </location>
</feature>
<evidence type="ECO:0000256" key="1">
    <source>
        <dbReference type="ARBA" id="ARBA00004442"/>
    </source>
</evidence>
<name>A0ABX8H2Q6_9BACT</name>
<dbReference type="EMBL" id="CP076129">
    <property type="protein sequence ID" value="QWG09681.1"/>
    <property type="molecule type" value="Genomic_DNA"/>
</dbReference>
<evidence type="ECO:0000256" key="2">
    <source>
        <dbReference type="ARBA" id="ARBA00006275"/>
    </source>
</evidence>
<dbReference type="SUPFAM" id="SSF48452">
    <property type="entry name" value="TPR-like"/>
    <property type="match status" value="1"/>
</dbReference>
<accession>A0ABX8H2Q6</accession>
<evidence type="ECO:0000259" key="6">
    <source>
        <dbReference type="Pfam" id="PF07980"/>
    </source>
</evidence>
<keyword evidence="9" id="KW-1185">Reference proteome</keyword>
<dbReference type="Pfam" id="PF07980">
    <property type="entry name" value="SusD_RagB"/>
    <property type="match status" value="1"/>
</dbReference>
<dbReference type="Gene3D" id="1.25.40.390">
    <property type="match status" value="1"/>
</dbReference>
<reference evidence="8 9" key="1">
    <citation type="submission" date="2021-05" db="EMBL/GenBank/DDBJ databases">
        <title>Comparative genomic studies on the polysaccharide-degrading batcterial strains of the Flammeovirga genus.</title>
        <authorList>
            <person name="Zewei F."/>
            <person name="Zheng Z."/>
            <person name="Yu L."/>
            <person name="Ruyue G."/>
            <person name="Yanhong M."/>
            <person name="Yuanyuan C."/>
            <person name="Jingyan G."/>
            <person name="Wenjun H."/>
        </authorList>
    </citation>
    <scope>NUCLEOTIDE SEQUENCE [LARGE SCALE GENOMIC DNA]</scope>
    <source>
        <strain evidence="8 9">YS10</strain>
    </source>
</reference>